<protein>
    <submittedName>
        <fullName evidence="3">Uncharacterized protein</fullName>
    </submittedName>
</protein>
<name>A0A9P6EAE5_9AGAR</name>
<keyword evidence="2" id="KW-1133">Transmembrane helix</keyword>
<keyword evidence="4" id="KW-1185">Reference proteome</keyword>
<proteinExistence type="predicted"/>
<feature type="region of interest" description="Disordered" evidence="1">
    <location>
        <begin position="70"/>
        <end position="154"/>
    </location>
</feature>
<feature type="transmembrane region" description="Helical" evidence="2">
    <location>
        <begin position="12"/>
        <end position="29"/>
    </location>
</feature>
<gene>
    <name evidence="3" type="ORF">CPB83DRAFT_870726</name>
</gene>
<dbReference type="AlphaFoldDB" id="A0A9P6EAE5"/>
<accession>A0A9P6EAE5</accession>
<dbReference type="EMBL" id="MU157880">
    <property type="protein sequence ID" value="KAF9525731.1"/>
    <property type="molecule type" value="Genomic_DNA"/>
</dbReference>
<evidence type="ECO:0000313" key="4">
    <source>
        <dbReference type="Proteomes" id="UP000807306"/>
    </source>
</evidence>
<evidence type="ECO:0000313" key="3">
    <source>
        <dbReference type="EMBL" id="KAF9525731.1"/>
    </source>
</evidence>
<comment type="caution">
    <text evidence="3">The sequence shown here is derived from an EMBL/GenBank/DDBJ whole genome shotgun (WGS) entry which is preliminary data.</text>
</comment>
<evidence type="ECO:0000256" key="2">
    <source>
        <dbReference type="SAM" id="Phobius"/>
    </source>
</evidence>
<feature type="compositionally biased region" description="Basic and acidic residues" evidence="1">
    <location>
        <begin position="83"/>
        <end position="92"/>
    </location>
</feature>
<feature type="compositionally biased region" description="Basic and acidic residues" evidence="1">
    <location>
        <begin position="107"/>
        <end position="118"/>
    </location>
</feature>
<evidence type="ECO:0000256" key="1">
    <source>
        <dbReference type="SAM" id="MobiDB-lite"/>
    </source>
</evidence>
<keyword evidence="2" id="KW-0812">Transmembrane</keyword>
<dbReference type="Proteomes" id="UP000807306">
    <property type="component" value="Unassembled WGS sequence"/>
</dbReference>
<dbReference type="OrthoDB" id="3260758at2759"/>
<organism evidence="3 4">
    <name type="scientific">Crepidotus variabilis</name>
    <dbReference type="NCBI Taxonomy" id="179855"/>
    <lineage>
        <taxon>Eukaryota</taxon>
        <taxon>Fungi</taxon>
        <taxon>Dikarya</taxon>
        <taxon>Basidiomycota</taxon>
        <taxon>Agaricomycotina</taxon>
        <taxon>Agaricomycetes</taxon>
        <taxon>Agaricomycetidae</taxon>
        <taxon>Agaricales</taxon>
        <taxon>Agaricineae</taxon>
        <taxon>Crepidotaceae</taxon>
        <taxon>Crepidotus</taxon>
    </lineage>
</organism>
<reference evidence="3" key="1">
    <citation type="submission" date="2020-11" db="EMBL/GenBank/DDBJ databases">
        <authorList>
            <consortium name="DOE Joint Genome Institute"/>
            <person name="Ahrendt S."/>
            <person name="Riley R."/>
            <person name="Andreopoulos W."/>
            <person name="Labutti K."/>
            <person name="Pangilinan J."/>
            <person name="Ruiz-Duenas F.J."/>
            <person name="Barrasa J.M."/>
            <person name="Sanchez-Garcia M."/>
            <person name="Camarero S."/>
            <person name="Miyauchi S."/>
            <person name="Serrano A."/>
            <person name="Linde D."/>
            <person name="Babiker R."/>
            <person name="Drula E."/>
            <person name="Ayuso-Fernandez I."/>
            <person name="Pacheco R."/>
            <person name="Padilla G."/>
            <person name="Ferreira P."/>
            <person name="Barriuso J."/>
            <person name="Kellner H."/>
            <person name="Castanera R."/>
            <person name="Alfaro M."/>
            <person name="Ramirez L."/>
            <person name="Pisabarro A.G."/>
            <person name="Kuo A."/>
            <person name="Tritt A."/>
            <person name="Lipzen A."/>
            <person name="He G."/>
            <person name="Yan M."/>
            <person name="Ng V."/>
            <person name="Cullen D."/>
            <person name="Martin F."/>
            <person name="Rosso M.-N."/>
            <person name="Henrissat B."/>
            <person name="Hibbett D."/>
            <person name="Martinez A.T."/>
            <person name="Grigoriev I.V."/>
        </authorList>
    </citation>
    <scope>NUCLEOTIDE SEQUENCE</scope>
    <source>
        <strain evidence="3">CBS 506.95</strain>
    </source>
</reference>
<keyword evidence="2" id="KW-0472">Membrane</keyword>
<sequence length="154" mass="17053">MVSETSVDDYPSLLWVAIPSLALISGFFIRKWYLARRLRLYGIGKGAPGFQTGVKQVRVTPEIAARIRRGEEVSPNEIAAASKKADEEEARKATNGGGVTSLPPRRGVIEERDDRHLIGSESNGYGSASGKEEEKNEWLPDNLTKTTKRKKGRR</sequence>